<proteinExistence type="inferred from homology"/>
<protein>
    <recommendedName>
        <fullName evidence="3">DNA topoisomerase</fullName>
        <ecNumber evidence="3">5.6.2.1</ecNumber>
    </recommendedName>
</protein>
<evidence type="ECO:0000259" key="8">
    <source>
        <dbReference type="Pfam" id="PF21338"/>
    </source>
</evidence>
<evidence type="ECO:0000256" key="1">
    <source>
        <dbReference type="ARBA" id="ARBA00000213"/>
    </source>
</evidence>
<dbReference type="Pfam" id="PF21338">
    <property type="entry name" value="Top1B_N_bact"/>
    <property type="match status" value="1"/>
</dbReference>
<reference evidence="9 10" key="1">
    <citation type="submission" date="2018-11" db="EMBL/GenBank/DDBJ databases">
        <title>Rufibacter latericius sp. nov., isolated from water in Baiyang Lake.</title>
        <authorList>
            <person name="Yang Y."/>
        </authorList>
    </citation>
    <scope>NUCLEOTIDE SEQUENCE [LARGE SCALE GENOMIC DNA]</scope>
    <source>
        <strain evidence="9 10">R-22-1c-1</strain>
    </source>
</reference>
<dbReference type="PROSITE" id="PS52038">
    <property type="entry name" value="TOPO_IB_2"/>
    <property type="match status" value="1"/>
</dbReference>
<dbReference type="Pfam" id="PF01028">
    <property type="entry name" value="Topoisom_I"/>
    <property type="match status" value="1"/>
</dbReference>
<comment type="caution">
    <text evidence="9">The sequence shown here is derived from an EMBL/GenBank/DDBJ whole genome shotgun (WGS) entry which is preliminary data.</text>
</comment>
<dbReference type="InterPro" id="IPR011010">
    <property type="entry name" value="DNA_brk_join_enz"/>
</dbReference>
<evidence type="ECO:0000313" key="10">
    <source>
        <dbReference type="Proteomes" id="UP000272117"/>
    </source>
</evidence>
<keyword evidence="6 9" id="KW-0413">Isomerase</keyword>
<evidence type="ECO:0000313" key="9">
    <source>
        <dbReference type="EMBL" id="RNI26521.1"/>
    </source>
</evidence>
<dbReference type="InterPro" id="IPR014711">
    <property type="entry name" value="TopoI_cat_a-hlx-sub_euk"/>
</dbReference>
<dbReference type="GO" id="GO:0003677">
    <property type="term" value="F:DNA binding"/>
    <property type="evidence" value="ECO:0007669"/>
    <property type="project" value="UniProtKB-KW"/>
</dbReference>
<dbReference type="GO" id="GO:0006265">
    <property type="term" value="P:DNA topological change"/>
    <property type="evidence" value="ECO:0007669"/>
    <property type="project" value="InterPro"/>
</dbReference>
<dbReference type="InterPro" id="IPR035447">
    <property type="entry name" value="DNA_topo_I_N_sf"/>
</dbReference>
<feature type="domain" description="DNA topoisomerase I catalytic core eukaryotic-type" evidence="7">
    <location>
        <begin position="102"/>
        <end position="317"/>
    </location>
</feature>
<organism evidence="9 10">
    <name type="scientific">Rufibacter latericius</name>
    <dbReference type="NCBI Taxonomy" id="2487040"/>
    <lineage>
        <taxon>Bacteria</taxon>
        <taxon>Pseudomonadati</taxon>
        <taxon>Bacteroidota</taxon>
        <taxon>Cytophagia</taxon>
        <taxon>Cytophagales</taxon>
        <taxon>Hymenobacteraceae</taxon>
        <taxon>Rufibacter</taxon>
    </lineage>
</organism>
<evidence type="ECO:0000259" key="7">
    <source>
        <dbReference type="Pfam" id="PF01028"/>
    </source>
</evidence>
<evidence type="ECO:0000256" key="4">
    <source>
        <dbReference type="ARBA" id="ARBA00023029"/>
    </source>
</evidence>
<sequence length="359" mass="41474">MENPLTAHEIYADVAASAQQAGLRYFPDTKPGLTREQKGKKTTFLNAKGEPITDEKVLERIQKLVIPPAWTNVWICPSANGHIQATGRDDKGRKQYIYHPDWQQARSLNKFGRMMAFGKALPEIRKQVEKDLSLKNLEKRKILAIVVELLDNSFIRIGNRAYAKSNKSYGLTTLRDRHVKIEGDHLRLDFVGKKGVKHEISIKDRRLARLVKQCQDIPGYDLFQYYDEEGNRQPIESGDVNEYLRSLSTEDFTAKDFRTWGGTVLMVECLEEILNEDPNISKDKSVKEAAKMVARELGNTPSVCNKYYIHPEVVNLFKQDKLFDYLRKHDAKKRKENPYLSRTEEFVIKMLKDIKLDVK</sequence>
<evidence type="ECO:0000256" key="6">
    <source>
        <dbReference type="ARBA" id="ARBA00023235"/>
    </source>
</evidence>
<evidence type="ECO:0000256" key="3">
    <source>
        <dbReference type="ARBA" id="ARBA00012891"/>
    </source>
</evidence>
<dbReference type="Gene3D" id="3.90.15.10">
    <property type="entry name" value="Topoisomerase I, Chain A, domain 3"/>
    <property type="match status" value="1"/>
</dbReference>
<evidence type="ECO:0000256" key="5">
    <source>
        <dbReference type="ARBA" id="ARBA00023125"/>
    </source>
</evidence>
<comment type="similarity">
    <text evidence="2">Belongs to the type IB topoisomerase family.</text>
</comment>
<dbReference type="Proteomes" id="UP000272117">
    <property type="component" value="Unassembled WGS sequence"/>
</dbReference>
<name>A0A3M9MM15_9BACT</name>
<dbReference type="Gene3D" id="1.10.132.120">
    <property type="match status" value="1"/>
</dbReference>
<dbReference type="PRINTS" id="PR00416">
    <property type="entry name" value="EUTPISMRASEI"/>
</dbReference>
<keyword evidence="10" id="KW-1185">Reference proteome</keyword>
<dbReference type="Gene3D" id="3.30.66.10">
    <property type="entry name" value="DNA topoisomerase I domain"/>
    <property type="match status" value="1"/>
</dbReference>
<evidence type="ECO:0000256" key="2">
    <source>
        <dbReference type="ARBA" id="ARBA00006645"/>
    </source>
</evidence>
<dbReference type="SUPFAM" id="SSF56349">
    <property type="entry name" value="DNA breaking-rejoining enzymes"/>
    <property type="match status" value="1"/>
</dbReference>
<dbReference type="InterPro" id="IPR049331">
    <property type="entry name" value="Top1B_N_bact"/>
</dbReference>
<dbReference type="SUPFAM" id="SSF55869">
    <property type="entry name" value="DNA topoisomerase I domain"/>
    <property type="match status" value="1"/>
</dbReference>
<keyword evidence="4" id="KW-0799">Topoisomerase</keyword>
<dbReference type="InterPro" id="IPR013500">
    <property type="entry name" value="TopoI_cat_euk"/>
</dbReference>
<dbReference type="OrthoDB" id="9778962at2"/>
<comment type="catalytic activity">
    <reaction evidence="1">
        <text>ATP-independent breakage of single-stranded DNA, followed by passage and rejoining.</text>
        <dbReference type="EC" id="5.6.2.1"/>
    </reaction>
</comment>
<dbReference type="EC" id="5.6.2.1" evidence="3"/>
<accession>A0A3M9MM15</accession>
<dbReference type="InterPro" id="IPR001631">
    <property type="entry name" value="TopoI"/>
</dbReference>
<feature type="domain" description="DNA topoisomerase IB N-terminal" evidence="8">
    <location>
        <begin position="43"/>
        <end position="89"/>
    </location>
</feature>
<dbReference type="RefSeq" id="WP_123127200.1">
    <property type="nucleotide sequence ID" value="NZ_RJJD01000007.1"/>
</dbReference>
<dbReference type="AlphaFoldDB" id="A0A3M9MM15"/>
<keyword evidence="5" id="KW-0238">DNA-binding</keyword>
<dbReference type="GO" id="GO:0003917">
    <property type="term" value="F:DNA topoisomerase type I (single strand cut, ATP-independent) activity"/>
    <property type="evidence" value="ECO:0007669"/>
    <property type="project" value="UniProtKB-EC"/>
</dbReference>
<dbReference type="EMBL" id="RJJD01000007">
    <property type="protein sequence ID" value="RNI26521.1"/>
    <property type="molecule type" value="Genomic_DNA"/>
</dbReference>
<gene>
    <name evidence="9" type="ORF">EFB08_11940</name>
</gene>